<evidence type="ECO:0000313" key="6">
    <source>
        <dbReference type="Proteomes" id="UP000001426"/>
    </source>
</evidence>
<evidence type="ECO:0000256" key="1">
    <source>
        <dbReference type="ARBA" id="ARBA00022691"/>
    </source>
</evidence>
<sequence>MDATDDIRAGELASDWSGSPDAGVVFIGRIHTPWNRLKECPRHGRADGPVCRIEVFETWLPALAGIDDGTLLEVFYWLHRSRRDLLLQCPRNDGDARGTFSIRSPLRPNPIGTSIARVDRRDGANLFIRGLDCLDGTPLVDLKPDRAEFMPLAPPKPGDFQVGEPRR</sequence>
<dbReference type="InterPro" id="IPR023370">
    <property type="entry name" value="TrmO-like_N"/>
</dbReference>
<gene>
    <name evidence="5" type="ORF">TX73_000780</name>
</gene>
<dbReference type="GO" id="GO:0032259">
    <property type="term" value="P:methylation"/>
    <property type="evidence" value="ECO:0007669"/>
    <property type="project" value="UniProtKB-KW"/>
</dbReference>
<dbReference type="GO" id="GO:0008168">
    <property type="term" value="F:methyltransferase activity"/>
    <property type="evidence" value="ECO:0007669"/>
    <property type="project" value="UniProtKB-KW"/>
</dbReference>
<proteinExistence type="inferred from homology"/>
<accession>A0AAE9XSH5</accession>
<dbReference type="PANTHER" id="PTHR12818:SF0">
    <property type="entry name" value="TRNA (ADENINE(37)-N6)-METHYLTRANSFERASE"/>
    <property type="match status" value="1"/>
</dbReference>
<dbReference type="GeneID" id="66891154"/>
<dbReference type="InterPro" id="IPR036414">
    <property type="entry name" value="YaeB_N_sf"/>
</dbReference>
<dbReference type="Proteomes" id="UP000001426">
    <property type="component" value="Chromosome"/>
</dbReference>
<dbReference type="Gene3D" id="2.40.30.70">
    <property type="entry name" value="YaeB-like"/>
    <property type="match status" value="1"/>
</dbReference>
<feature type="domain" description="TsaA-like" evidence="4">
    <location>
        <begin position="24"/>
        <end position="154"/>
    </location>
</feature>
<dbReference type="PANTHER" id="PTHR12818">
    <property type="entry name" value="TRNA (ADENINE(37)-N6)-METHYLTRANSFERASE"/>
    <property type="match status" value="1"/>
</dbReference>
<reference evidence="5 6" key="1">
    <citation type="journal article" date="2004" name="Nat. Biotechnol.">
        <title>Complete genome sequence of the metabolically versatile photosynthetic bacterium Rhodopseudomonas palustris.</title>
        <authorList>
            <person name="Larimer F.W."/>
            <person name="Chain P."/>
            <person name="Hauser L."/>
            <person name="Lamerdin J."/>
            <person name="Malfatti S."/>
            <person name="Do L."/>
            <person name="Land M.L."/>
            <person name="Pelletier D.A."/>
            <person name="Beatty J.T."/>
            <person name="Lang A.S."/>
            <person name="Tabita F.R."/>
            <person name="Gibson J.L."/>
            <person name="Hanson T.E."/>
            <person name="Bobst C."/>
            <person name="Torres J.L."/>
            <person name="Peres C."/>
            <person name="Harrison F.H."/>
            <person name="Gibson J."/>
            <person name="Harwood C.S."/>
        </authorList>
    </citation>
    <scope>NUCLEOTIDE SEQUENCE [LARGE SCALE GENOMIC DNA]</scope>
    <source>
        <strain evidence="6">ATCC BAA-98 / CGA009</strain>
    </source>
</reference>
<dbReference type="CDD" id="cd09281">
    <property type="entry name" value="UPF0066"/>
    <property type="match status" value="1"/>
</dbReference>
<feature type="region of interest" description="Disordered" evidence="3">
    <location>
        <begin position="148"/>
        <end position="167"/>
    </location>
</feature>
<dbReference type="SUPFAM" id="SSF118196">
    <property type="entry name" value="YaeB-like"/>
    <property type="match status" value="1"/>
</dbReference>
<evidence type="ECO:0000256" key="2">
    <source>
        <dbReference type="ARBA" id="ARBA00033753"/>
    </source>
</evidence>
<dbReference type="PROSITE" id="PS51668">
    <property type="entry name" value="TSAA_2"/>
    <property type="match status" value="1"/>
</dbReference>
<organism evidence="5 6">
    <name type="scientific">Rhodopseudomonas palustris (strain ATCC BAA-98 / CGA009)</name>
    <dbReference type="NCBI Taxonomy" id="258594"/>
    <lineage>
        <taxon>Bacteria</taxon>
        <taxon>Pseudomonadati</taxon>
        <taxon>Pseudomonadota</taxon>
        <taxon>Alphaproteobacteria</taxon>
        <taxon>Hyphomicrobiales</taxon>
        <taxon>Nitrobacteraceae</taxon>
        <taxon>Rhodopseudomonas</taxon>
    </lineage>
</organism>
<keyword evidence="5" id="KW-0808">Transferase</keyword>
<keyword evidence="1" id="KW-0949">S-adenosyl-L-methionine</keyword>
<dbReference type="RefSeq" id="WP_011155720.1">
    <property type="nucleotide sequence ID" value="NZ_CP116810.1"/>
</dbReference>
<dbReference type="Pfam" id="PF01980">
    <property type="entry name" value="TrmO_N"/>
    <property type="match status" value="1"/>
</dbReference>
<dbReference type="InterPro" id="IPR036413">
    <property type="entry name" value="YaeB-like_sf"/>
</dbReference>
<dbReference type="AlphaFoldDB" id="A0AAE9XSH5"/>
<dbReference type="KEGG" id="rpa:TX73_000780"/>
<dbReference type="SMR" id="A0AAE9XSH5"/>
<name>A0AAE9XSH5_RHOPA</name>
<keyword evidence="5" id="KW-0489">Methyltransferase</keyword>
<evidence type="ECO:0000313" key="5">
    <source>
        <dbReference type="EMBL" id="WCL90275.1"/>
    </source>
</evidence>
<keyword evidence="6" id="KW-1185">Reference proteome</keyword>
<evidence type="ECO:0000256" key="3">
    <source>
        <dbReference type="SAM" id="MobiDB-lite"/>
    </source>
</evidence>
<protein>
    <submittedName>
        <fullName evidence="5">SAM-dependent methyltransferase</fullName>
    </submittedName>
</protein>
<evidence type="ECO:0000259" key="4">
    <source>
        <dbReference type="PROSITE" id="PS51668"/>
    </source>
</evidence>
<dbReference type="EMBL" id="CP116810">
    <property type="protein sequence ID" value="WCL90275.1"/>
    <property type="molecule type" value="Genomic_DNA"/>
</dbReference>
<comment type="similarity">
    <text evidence="2">Belongs to the tRNA methyltransferase O family.</text>
</comment>
<dbReference type="InterPro" id="IPR040372">
    <property type="entry name" value="YaeB-like"/>
</dbReference>